<keyword evidence="1" id="KW-1133">Transmembrane helix</keyword>
<reference evidence="2" key="2">
    <citation type="submission" date="2021-01" db="EMBL/GenBank/DDBJ databases">
        <authorList>
            <person name="Mieszkin S."/>
            <person name="Pouder E."/>
            <person name="Alain K."/>
        </authorList>
    </citation>
    <scope>NUCLEOTIDE SEQUENCE</scope>
    <source>
        <strain evidence="2">HW T2.11</strain>
    </source>
</reference>
<comment type="caution">
    <text evidence="2">The sequence shown here is derived from an EMBL/GenBank/DDBJ whole genome shotgun (WGS) entry which is preliminary data.</text>
</comment>
<keyword evidence="1" id="KW-0472">Membrane</keyword>
<keyword evidence="1" id="KW-0812">Transmembrane</keyword>
<protein>
    <submittedName>
        <fullName evidence="2">Uncharacterized protein</fullName>
    </submittedName>
</protein>
<name>A0A963YWG7_9PROT</name>
<sequence length="192" mass="21507">MSEGRSIKSFFRHLPLIGGLVDARWRDHREAINEVGVNILLSTMPIWLGCIFFLLAHNFSMSLGEAITHNVENGELFLYATSILAPLFYFIFKDYDGIRKFPNAASFMVLSVIVLLVGGCGFSFTRLGPLLGINYQWNSSTLFIFSAAVYAAAIVIVYLAHVYRNWRETGGAAAFTMETQDFVSAFNREPKS</sequence>
<dbReference type="AlphaFoldDB" id="A0A963YWG7"/>
<feature type="transmembrane region" description="Helical" evidence="1">
    <location>
        <begin position="35"/>
        <end position="56"/>
    </location>
</feature>
<keyword evidence="3" id="KW-1185">Reference proteome</keyword>
<gene>
    <name evidence="2" type="ORF">ASILVAE211_24725</name>
</gene>
<evidence type="ECO:0000313" key="3">
    <source>
        <dbReference type="Proteomes" id="UP000708298"/>
    </source>
</evidence>
<feature type="transmembrane region" description="Helical" evidence="1">
    <location>
        <begin position="137"/>
        <end position="160"/>
    </location>
</feature>
<dbReference type="Proteomes" id="UP000708298">
    <property type="component" value="Unassembled WGS sequence"/>
</dbReference>
<feature type="transmembrane region" description="Helical" evidence="1">
    <location>
        <begin position="76"/>
        <end position="92"/>
    </location>
</feature>
<proteinExistence type="predicted"/>
<accession>A0A963YWG7</accession>
<evidence type="ECO:0000313" key="2">
    <source>
        <dbReference type="EMBL" id="MCB8878404.1"/>
    </source>
</evidence>
<evidence type="ECO:0000256" key="1">
    <source>
        <dbReference type="SAM" id="Phobius"/>
    </source>
</evidence>
<feature type="transmembrane region" description="Helical" evidence="1">
    <location>
        <begin position="104"/>
        <end position="125"/>
    </location>
</feature>
<reference evidence="2" key="1">
    <citation type="journal article" date="2021" name="Microorganisms">
        <title>Acidisoma silvae sp. nov. and Acidisomacellulosilytica sp. nov., Two Acidophilic Bacteria Isolated from Decaying Wood, Hydrolyzing Cellulose and Producing Poly-3-hydroxybutyrate.</title>
        <authorList>
            <person name="Mieszkin S."/>
            <person name="Pouder E."/>
            <person name="Uroz S."/>
            <person name="Simon-Colin C."/>
            <person name="Alain K."/>
        </authorList>
    </citation>
    <scope>NUCLEOTIDE SEQUENCE</scope>
    <source>
        <strain evidence="2">HW T2.11</strain>
    </source>
</reference>
<dbReference type="RefSeq" id="WP_227324050.1">
    <property type="nucleotide sequence ID" value="NZ_JAESVB010000033.1"/>
</dbReference>
<dbReference type="EMBL" id="JAESVB010000033">
    <property type="protein sequence ID" value="MCB8878404.1"/>
    <property type="molecule type" value="Genomic_DNA"/>
</dbReference>
<organism evidence="2 3">
    <name type="scientific">Acidisoma silvae</name>
    <dbReference type="NCBI Taxonomy" id="2802396"/>
    <lineage>
        <taxon>Bacteria</taxon>
        <taxon>Pseudomonadati</taxon>
        <taxon>Pseudomonadota</taxon>
        <taxon>Alphaproteobacteria</taxon>
        <taxon>Acetobacterales</taxon>
        <taxon>Acidocellaceae</taxon>
        <taxon>Acidisoma</taxon>
    </lineage>
</organism>